<comment type="caution">
    <text evidence="1">The sequence shown here is derived from an EMBL/GenBank/DDBJ whole genome shotgun (WGS) entry which is preliminary data.</text>
</comment>
<dbReference type="Proteomes" id="UP000823598">
    <property type="component" value="Unassembled WGS sequence"/>
</dbReference>
<dbReference type="AlphaFoldDB" id="A0A9D9IQT3"/>
<accession>A0A9D9IQT3</accession>
<evidence type="ECO:0000313" key="2">
    <source>
        <dbReference type="Proteomes" id="UP000823598"/>
    </source>
</evidence>
<name>A0A9D9IQT3_9BACT</name>
<dbReference type="EMBL" id="JADIMC010000034">
    <property type="protein sequence ID" value="MBO8475918.1"/>
    <property type="molecule type" value="Genomic_DNA"/>
</dbReference>
<reference evidence="1" key="2">
    <citation type="journal article" date="2021" name="PeerJ">
        <title>Extensive microbial diversity within the chicken gut microbiome revealed by metagenomics and culture.</title>
        <authorList>
            <person name="Gilroy R."/>
            <person name="Ravi A."/>
            <person name="Getino M."/>
            <person name="Pursley I."/>
            <person name="Horton D.L."/>
            <person name="Alikhan N.F."/>
            <person name="Baker D."/>
            <person name="Gharbi K."/>
            <person name="Hall N."/>
            <person name="Watson M."/>
            <person name="Adriaenssens E.M."/>
            <person name="Foster-Nyarko E."/>
            <person name="Jarju S."/>
            <person name="Secka A."/>
            <person name="Antonio M."/>
            <person name="Oren A."/>
            <person name="Chaudhuri R.R."/>
            <person name="La Ragione R."/>
            <person name="Hildebrand F."/>
            <person name="Pallen M.J."/>
        </authorList>
    </citation>
    <scope>NUCLEOTIDE SEQUENCE</scope>
    <source>
        <strain evidence="1">6919</strain>
    </source>
</reference>
<sequence length="120" mass="13245">MDKENTISSDAGNGRCIADSVLEFLAKRHPDDEQALDSLITLLAGGIEDEMLMEAVYKGANYERDVAAAREQGRIAGRNEKIELEKQVKAVSVIADDGGVEACNDELPLLRHMRRSVWDD</sequence>
<protein>
    <submittedName>
        <fullName evidence="1">Uncharacterized protein</fullName>
    </submittedName>
</protein>
<reference evidence="1" key="1">
    <citation type="submission" date="2020-10" db="EMBL/GenBank/DDBJ databases">
        <authorList>
            <person name="Gilroy R."/>
        </authorList>
    </citation>
    <scope>NUCLEOTIDE SEQUENCE</scope>
    <source>
        <strain evidence="1">6919</strain>
    </source>
</reference>
<gene>
    <name evidence="1" type="ORF">IAB88_02875</name>
</gene>
<evidence type="ECO:0000313" key="1">
    <source>
        <dbReference type="EMBL" id="MBO8475918.1"/>
    </source>
</evidence>
<proteinExistence type="predicted"/>
<organism evidence="1 2">
    <name type="scientific">Candidatus Limisoma faecipullorum</name>
    <dbReference type="NCBI Taxonomy" id="2840854"/>
    <lineage>
        <taxon>Bacteria</taxon>
        <taxon>Pseudomonadati</taxon>
        <taxon>Bacteroidota</taxon>
        <taxon>Bacteroidia</taxon>
        <taxon>Bacteroidales</taxon>
        <taxon>Candidatus Limisoma</taxon>
    </lineage>
</organism>